<accession>A0A2Z4IIN3</accession>
<reference evidence="1 2" key="1">
    <citation type="submission" date="2018-06" db="EMBL/GenBank/DDBJ databases">
        <title>Echinicola strongylocentroti sp. nov., isolated from a sea urchin Strongylocentrotus intermedius.</title>
        <authorList>
            <person name="Bae S.S."/>
        </authorList>
    </citation>
    <scope>NUCLEOTIDE SEQUENCE [LARGE SCALE GENOMIC DNA]</scope>
    <source>
        <strain evidence="1 2">MEBiC08714</strain>
    </source>
</reference>
<dbReference type="EMBL" id="CP030041">
    <property type="protein sequence ID" value="AWW30283.1"/>
    <property type="molecule type" value="Genomic_DNA"/>
</dbReference>
<dbReference type="Proteomes" id="UP000248688">
    <property type="component" value="Chromosome"/>
</dbReference>
<name>A0A2Z4IIN3_9BACT</name>
<sequence>MRIGVFLFAVCDHQNCRGNERSFGKIGWPIRLVFFNGMLMAQMIKICGNFFSNPVYAVRD</sequence>
<dbReference type="KEGG" id="est:DN752_09195"/>
<organism evidence="1 2">
    <name type="scientific">Echinicola strongylocentroti</name>
    <dbReference type="NCBI Taxonomy" id="1795355"/>
    <lineage>
        <taxon>Bacteria</taxon>
        <taxon>Pseudomonadati</taxon>
        <taxon>Bacteroidota</taxon>
        <taxon>Cytophagia</taxon>
        <taxon>Cytophagales</taxon>
        <taxon>Cyclobacteriaceae</taxon>
        <taxon>Echinicola</taxon>
    </lineage>
</organism>
<evidence type="ECO:0000313" key="2">
    <source>
        <dbReference type="Proteomes" id="UP000248688"/>
    </source>
</evidence>
<protein>
    <submittedName>
        <fullName evidence="1">Uncharacterized protein</fullName>
    </submittedName>
</protein>
<gene>
    <name evidence="1" type="ORF">DN752_09195</name>
</gene>
<keyword evidence="2" id="KW-1185">Reference proteome</keyword>
<dbReference type="AlphaFoldDB" id="A0A2Z4IIN3"/>
<proteinExistence type="predicted"/>
<evidence type="ECO:0000313" key="1">
    <source>
        <dbReference type="EMBL" id="AWW30283.1"/>
    </source>
</evidence>